<organism evidence="3">
    <name type="scientific">marine sediment metagenome</name>
    <dbReference type="NCBI Taxonomy" id="412755"/>
    <lineage>
        <taxon>unclassified sequences</taxon>
        <taxon>metagenomes</taxon>
        <taxon>ecological metagenomes</taxon>
    </lineage>
</organism>
<evidence type="ECO:0000256" key="1">
    <source>
        <dbReference type="SAM" id="MobiDB-lite"/>
    </source>
</evidence>
<feature type="non-terminal residue" evidence="3">
    <location>
        <position position="1"/>
    </location>
</feature>
<dbReference type="EMBL" id="BART01011398">
    <property type="protein sequence ID" value="GAG84562.1"/>
    <property type="molecule type" value="Genomic_DNA"/>
</dbReference>
<evidence type="ECO:0000259" key="2">
    <source>
        <dbReference type="Pfam" id="PF05598"/>
    </source>
</evidence>
<protein>
    <recommendedName>
        <fullName evidence="2">Transposase InsH N-terminal domain-containing protein</fullName>
    </recommendedName>
</protein>
<dbReference type="AlphaFoldDB" id="X1BTS9"/>
<dbReference type="PANTHER" id="PTHR35604">
    <property type="entry name" value="TRANSPOSASE INSH FOR INSERTION SEQUENCE ELEMENT IS5A-RELATED"/>
    <property type="match status" value="1"/>
</dbReference>
<sequence length="300" mass="35135">ETDPQVNFFDSYVEEYFLPQEHELLEIKKNVDFSFIKKETRDLYAHEKGRPSYPSEVMFKILFLEFYYNLSDVEVVKQLKFNVLFRYFTALKAEGPIPDDTSLVVFRKRLGEKRFERIFDEFVNQCKKKGLLHEKLKVIDATHIIADVAIPNTINLLRKGRRRVLRQITEERKELQEPLEKYLPEQDTSCREPNREKALAKELALSKQLIKKVKGKYSSHVEKQVRLLQETVEPEKKRTLVSFVDPEARFGRKSKGTKFAGYKAHIVADESHIVTSVETLPGNENEGNEANVERILQKED</sequence>
<dbReference type="InterPro" id="IPR008490">
    <property type="entry name" value="Transposase_InsH_N"/>
</dbReference>
<feature type="region of interest" description="Disordered" evidence="1">
    <location>
        <begin position="280"/>
        <end position="300"/>
    </location>
</feature>
<comment type="caution">
    <text evidence="3">The sequence shown here is derived from an EMBL/GenBank/DDBJ whole genome shotgun (WGS) entry which is preliminary data.</text>
</comment>
<dbReference type="PANTHER" id="PTHR35604:SF2">
    <property type="entry name" value="TRANSPOSASE INSH FOR INSERTION SEQUENCE ELEMENT IS5A-RELATED"/>
    <property type="match status" value="1"/>
</dbReference>
<proteinExistence type="predicted"/>
<feature type="domain" description="Transposase InsH N-terminal" evidence="2">
    <location>
        <begin position="15"/>
        <end position="109"/>
    </location>
</feature>
<feature type="compositionally biased region" description="Basic and acidic residues" evidence="1">
    <location>
        <begin position="291"/>
        <end position="300"/>
    </location>
</feature>
<accession>X1BTS9</accession>
<gene>
    <name evidence="3" type="ORF">S01H4_24303</name>
</gene>
<dbReference type="Pfam" id="PF05598">
    <property type="entry name" value="DUF772"/>
    <property type="match status" value="1"/>
</dbReference>
<feature type="non-terminal residue" evidence="3">
    <location>
        <position position="300"/>
    </location>
</feature>
<reference evidence="3" key="1">
    <citation type="journal article" date="2014" name="Front. Microbiol.">
        <title>High frequency of phylogenetically diverse reductive dehalogenase-homologous genes in deep subseafloor sedimentary metagenomes.</title>
        <authorList>
            <person name="Kawai M."/>
            <person name="Futagami T."/>
            <person name="Toyoda A."/>
            <person name="Takaki Y."/>
            <person name="Nishi S."/>
            <person name="Hori S."/>
            <person name="Arai W."/>
            <person name="Tsubouchi T."/>
            <person name="Morono Y."/>
            <person name="Uchiyama I."/>
            <person name="Ito T."/>
            <person name="Fujiyama A."/>
            <person name="Inagaki F."/>
            <person name="Takami H."/>
        </authorList>
    </citation>
    <scope>NUCLEOTIDE SEQUENCE</scope>
    <source>
        <strain evidence="3">Expedition CK06-06</strain>
    </source>
</reference>
<name>X1BTS9_9ZZZZ</name>
<evidence type="ECO:0000313" key="3">
    <source>
        <dbReference type="EMBL" id="GAG84562.1"/>
    </source>
</evidence>